<dbReference type="GO" id="GO:0005576">
    <property type="term" value="C:extracellular region"/>
    <property type="evidence" value="ECO:0007669"/>
    <property type="project" value="InterPro"/>
</dbReference>
<dbReference type="Gene3D" id="2.10.10.20">
    <property type="entry name" value="Carbohydrate-binding module superfamily 5/12"/>
    <property type="match status" value="1"/>
</dbReference>
<accession>A0A5C4U5V0</accession>
<dbReference type="OrthoDB" id="2702399at2"/>
<dbReference type="GO" id="GO:0004553">
    <property type="term" value="F:hydrolase activity, hydrolyzing O-glycosyl compounds"/>
    <property type="evidence" value="ECO:0007669"/>
    <property type="project" value="InterPro"/>
</dbReference>
<evidence type="ECO:0000256" key="1">
    <source>
        <dbReference type="ARBA" id="ARBA00022801"/>
    </source>
</evidence>
<sequence length="201" mass="21895">MGTNIDYQSLTDIELSEVVQKAWAEVKRREAAPFIEEARAEDAVKLWEAHPELKPAVTTKPAPAKPTDSTLEQAAQAFYIPTWTQPTGAHDAHPKGYLCVEDGKIWQALIEAVVWSPTSPGMDERYWQDVTAKYVNAGEKPAEAPSSPAPSAPSNPAWKPGISVKAGDKYTYGGVLYQVIQAHTTQAGWAPPNVPALFQKA</sequence>
<dbReference type="SUPFAM" id="SSF51055">
    <property type="entry name" value="Carbohydrate binding domain"/>
    <property type="match status" value="1"/>
</dbReference>
<protein>
    <recommendedName>
        <fullName evidence="2">Chitin-binding type-3 domain-containing protein</fullName>
    </recommendedName>
</protein>
<dbReference type="AlphaFoldDB" id="A0A5C4U5V0"/>
<comment type="caution">
    <text evidence="3">The sequence shown here is derived from an EMBL/GenBank/DDBJ whole genome shotgun (WGS) entry which is preliminary data.</text>
</comment>
<dbReference type="GO" id="GO:0005975">
    <property type="term" value="P:carbohydrate metabolic process"/>
    <property type="evidence" value="ECO:0007669"/>
    <property type="project" value="InterPro"/>
</dbReference>
<keyword evidence="4" id="KW-1185">Reference proteome</keyword>
<dbReference type="InterPro" id="IPR036573">
    <property type="entry name" value="CBM_sf_5/12"/>
</dbReference>
<evidence type="ECO:0000313" key="3">
    <source>
        <dbReference type="EMBL" id="TNL98766.1"/>
    </source>
</evidence>
<proteinExistence type="predicted"/>
<dbReference type="CDD" id="cd12214">
    <property type="entry name" value="ChiA1_BD"/>
    <property type="match status" value="1"/>
</dbReference>
<dbReference type="EMBL" id="VDHJ01000004">
    <property type="protein sequence ID" value="TNL98766.1"/>
    <property type="molecule type" value="Genomic_DNA"/>
</dbReference>
<name>A0A5C4U5V0_9CORY</name>
<gene>
    <name evidence="3" type="ORF">FHE74_03875</name>
</gene>
<dbReference type="Pfam" id="PF02839">
    <property type="entry name" value="CBM_5_12"/>
    <property type="match status" value="1"/>
</dbReference>
<dbReference type="InterPro" id="IPR003610">
    <property type="entry name" value="CBM5/12"/>
</dbReference>
<feature type="domain" description="Chitin-binding type-3" evidence="2">
    <location>
        <begin position="157"/>
        <end position="199"/>
    </location>
</feature>
<keyword evidence="1" id="KW-0378">Hydrolase</keyword>
<dbReference type="GO" id="GO:0030246">
    <property type="term" value="F:carbohydrate binding"/>
    <property type="evidence" value="ECO:0007669"/>
    <property type="project" value="InterPro"/>
</dbReference>
<evidence type="ECO:0000313" key="4">
    <source>
        <dbReference type="Proteomes" id="UP000312032"/>
    </source>
</evidence>
<reference evidence="3 4" key="1">
    <citation type="submission" date="2019-06" db="EMBL/GenBank/DDBJ databases">
        <authorList>
            <person name="Li J."/>
        </authorList>
    </citation>
    <scope>NUCLEOTIDE SEQUENCE [LARGE SCALE GENOMIC DNA]</scope>
    <source>
        <strain evidence="3 4">LMG 28165</strain>
    </source>
</reference>
<organism evidence="3 4">
    <name type="scientific">Corynebacterium tapiri</name>
    <dbReference type="NCBI Taxonomy" id="1448266"/>
    <lineage>
        <taxon>Bacteria</taxon>
        <taxon>Bacillati</taxon>
        <taxon>Actinomycetota</taxon>
        <taxon>Actinomycetes</taxon>
        <taxon>Mycobacteriales</taxon>
        <taxon>Corynebacteriaceae</taxon>
        <taxon>Corynebacterium</taxon>
    </lineage>
</organism>
<dbReference type="RefSeq" id="WP_139465194.1">
    <property type="nucleotide sequence ID" value="NZ_VDHJ01000004.1"/>
</dbReference>
<evidence type="ECO:0000259" key="2">
    <source>
        <dbReference type="Pfam" id="PF02839"/>
    </source>
</evidence>
<dbReference type="Proteomes" id="UP000312032">
    <property type="component" value="Unassembled WGS sequence"/>
</dbReference>